<dbReference type="AlphaFoldDB" id="A0A1J5PN50"/>
<comment type="cofactor">
    <cofactor evidence="1">
        <name>FAD</name>
        <dbReference type="ChEBI" id="CHEBI:57692"/>
    </cofactor>
</comment>
<dbReference type="EMBL" id="MLJW01003358">
    <property type="protein sequence ID" value="OIQ72232.1"/>
    <property type="molecule type" value="Genomic_DNA"/>
</dbReference>
<evidence type="ECO:0000256" key="7">
    <source>
        <dbReference type="ARBA" id="ARBA00023002"/>
    </source>
</evidence>
<evidence type="ECO:0000256" key="4">
    <source>
        <dbReference type="ARBA" id="ARBA00022605"/>
    </source>
</evidence>
<dbReference type="Pfam" id="PF02219">
    <property type="entry name" value="MTHFR"/>
    <property type="match status" value="1"/>
</dbReference>
<dbReference type="GO" id="GO:0035999">
    <property type="term" value="P:tetrahydrofolate interconversion"/>
    <property type="evidence" value="ECO:0007669"/>
    <property type="project" value="UniProtKB-UniPathway"/>
</dbReference>
<evidence type="ECO:0000256" key="5">
    <source>
        <dbReference type="ARBA" id="ARBA00022630"/>
    </source>
</evidence>
<comment type="pathway">
    <text evidence="10">Amino-acid biosynthesis; L-methionine biosynthesis via de novo pathway.</text>
</comment>
<dbReference type="PANTHER" id="PTHR45754">
    <property type="entry name" value="METHYLENETETRAHYDROFOLATE REDUCTASE"/>
    <property type="match status" value="1"/>
</dbReference>
<comment type="caution">
    <text evidence="12">The sequence shown here is derived from an EMBL/GenBank/DDBJ whole genome shotgun (WGS) entry which is preliminary data.</text>
</comment>
<protein>
    <recommendedName>
        <fullName evidence="11">methylenetetrahydrofolate reductase (NADH)</fullName>
        <ecNumber evidence="11">1.5.1.54</ecNumber>
    </recommendedName>
</protein>
<evidence type="ECO:0000256" key="9">
    <source>
        <dbReference type="ARBA" id="ARBA00023167"/>
    </source>
</evidence>
<keyword evidence="8" id="KW-0520">NAD</keyword>
<keyword evidence="4" id="KW-0028">Amino-acid biosynthesis</keyword>
<evidence type="ECO:0000256" key="8">
    <source>
        <dbReference type="ARBA" id="ARBA00023027"/>
    </source>
</evidence>
<dbReference type="GO" id="GO:0005829">
    <property type="term" value="C:cytosol"/>
    <property type="evidence" value="ECO:0007669"/>
    <property type="project" value="InterPro"/>
</dbReference>
<evidence type="ECO:0000256" key="10">
    <source>
        <dbReference type="ARBA" id="ARBA00034478"/>
    </source>
</evidence>
<dbReference type="InterPro" id="IPR029041">
    <property type="entry name" value="FAD-linked_oxidoreductase-like"/>
</dbReference>
<evidence type="ECO:0000313" key="12">
    <source>
        <dbReference type="EMBL" id="OIQ72232.1"/>
    </source>
</evidence>
<proteinExistence type="inferred from homology"/>
<keyword evidence="5" id="KW-0285">Flavoprotein</keyword>
<dbReference type="CDD" id="cd00537">
    <property type="entry name" value="MTHFR"/>
    <property type="match status" value="1"/>
</dbReference>
<accession>A0A1J5PN50</accession>
<dbReference type="Gene3D" id="3.20.20.220">
    <property type="match status" value="1"/>
</dbReference>
<keyword evidence="7 12" id="KW-0560">Oxidoreductase</keyword>
<dbReference type="InterPro" id="IPR004620">
    <property type="entry name" value="MTHF_reductase_bac"/>
</dbReference>
<organism evidence="12">
    <name type="scientific">mine drainage metagenome</name>
    <dbReference type="NCBI Taxonomy" id="410659"/>
    <lineage>
        <taxon>unclassified sequences</taxon>
        <taxon>metagenomes</taxon>
        <taxon>ecological metagenomes</taxon>
    </lineage>
</organism>
<comment type="pathway">
    <text evidence="2">One-carbon metabolism; tetrahydrofolate interconversion.</text>
</comment>
<reference evidence="12" key="1">
    <citation type="submission" date="2016-10" db="EMBL/GenBank/DDBJ databases">
        <title>Sequence of Gallionella enrichment culture.</title>
        <authorList>
            <person name="Poehlein A."/>
            <person name="Muehling M."/>
            <person name="Daniel R."/>
        </authorList>
    </citation>
    <scope>NUCLEOTIDE SEQUENCE</scope>
</reference>
<evidence type="ECO:0000256" key="2">
    <source>
        <dbReference type="ARBA" id="ARBA00004777"/>
    </source>
</evidence>
<keyword evidence="9" id="KW-0486">Methionine biosynthesis</keyword>
<sequence length="286" mass="31501">MPVENPTISFEFFPPKDELGEMQLWQAIDALHSINPDFVSVTYGAGGSTRDRTVRIACEIYERAGFRTIAHLTCVGSTREELKEILLHYKESGISDVLALRGDPVDGPTAPWTATVGGLDHAEQLVELASEVGDFTIGVAAFPDIHPASNGNFEQDIEVLLRKERAGATFAITQFVFDSQSYARLVETLKERGSALTIYPGIMPVTNHRQIKRMIELSGGHMPAKILEKFDRFQDDPESVKSLGIEVATQICEEVYLTGAEGFHFYTLNSATATAQVIGNLSMYAR</sequence>
<dbReference type="GO" id="GO:0009086">
    <property type="term" value="P:methionine biosynthetic process"/>
    <property type="evidence" value="ECO:0007669"/>
    <property type="project" value="UniProtKB-KW"/>
</dbReference>
<name>A0A1J5PN50_9ZZZZ</name>
<comment type="similarity">
    <text evidence="3">Belongs to the methylenetetrahydrofolate reductase family.</text>
</comment>
<evidence type="ECO:0000256" key="1">
    <source>
        <dbReference type="ARBA" id="ARBA00001974"/>
    </source>
</evidence>
<dbReference type="NCBIfam" id="TIGR00676">
    <property type="entry name" value="fadh2"/>
    <property type="match status" value="1"/>
</dbReference>
<dbReference type="EC" id="1.5.1.54" evidence="11"/>
<dbReference type="UniPathway" id="UPA00193"/>
<dbReference type="GO" id="GO:0106312">
    <property type="term" value="F:methylenetetrahydrofolate reductase (NADH) activity"/>
    <property type="evidence" value="ECO:0007669"/>
    <property type="project" value="UniProtKB-EC"/>
</dbReference>
<evidence type="ECO:0000256" key="3">
    <source>
        <dbReference type="ARBA" id="ARBA00006743"/>
    </source>
</evidence>
<keyword evidence="6" id="KW-0274">FAD</keyword>
<evidence type="ECO:0000256" key="6">
    <source>
        <dbReference type="ARBA" id="ARBA00022827"/>
    </source>
</evidence>
<dbReference type="SUPFAM" id="SSF51730">
    <property type="entry name" value="FAD-linked oxidoreductase"/>
    <property type="match status" value="1"/>
</dbReference>
<evidence type="ECO:0000256" key="11">
    <source>
        <dbReference type="ARBA" id="ARBA00034529"/>
    </source>
</evidence>
<dbReference type="PANTHER" id="PTHR45754:SF3">
    <property type="entry name" value="METHYLENETETRAHYDROFOLATE REDUCTASE (NADPH)"/>
    <property type="match status" value="1"/>
</dbReference>
<dbReference type="GO" id="GO:0071949">
    <property type="term" value="F:FAD binding"/>
    <property type="evidence" value="ECO:0007669"/>
    <property type="project" value="TreeGrafter"/>
</dbReference>
<dbReference type="InterPro" id="IPR003171">
    <property type="entry name" value="Mehydrof_redctse-like"/>
</dbReference>
<gene>
    <name evidence="12" type="primary">metF_13</name>
    <name evidence="12" type="ORF">GALL_461440</name>
</gene>